<dbReference type="STRING" id="633149.Bresu_2913"/>
<dbReference type="KEGG" id="bsb:Bresu_2913"/>
<feature type="region of interest" description="Disordered" evidence="1">
    <location>
        <begin position="86"/>
        <end position="141"/>
    </location>
</feature>
<reference evidence="3" key="1">
    <citation type="journal article" date="2011" name="J. Bacteriol.">
        <title>Genome sequences of eight morphologically diverse alphaproteobacteria.</title>
        <authorList>
            <consortium name="US DOE Joint Genome Institute"/>
            <person name="Brown P.J."/>
            <person name="Kysela D.T."/>
            <person name="Buechlein A."/>
            <person name="Hemmerich C."/>
            <person name="Brun Y.V."/>
        </authorList>
    </citation>
    <scope>NUCLEOTIDE SEQUENCE [LARGE SCALE GENOMIC DNA]</scope>
    <source>
        <strain evidence="3">ATCC 15264 / DSM 4735 / LMG 14903 / NBRC 16000 / CB 81</strain>
    </source>
</reference>
<sequence length="308" mass="33200">MTDDRQPFGFEEALRPPVDVRRARITRPVLRPPGPTGDRAAYGQLARLVRGASEVMVKVTGRTGNRSDLRIHLDYLTDACPLRMTWASGGRDAPPPTPWRPNGRWRPTSPDPAQGRAPHAIHHSEHAGRNAGPCGRGFGARLSQGRLRRSFRLGLRAPRRGPDPHVHLTVRALGARRRTAESARPIWRHGGSSSPEPCESGRAGRGDTPPGAERPAKSGQLATDQGDRATGGGFARGRLRTMGRTAPKPGAEDPARPAGRGPSSAGFNAKRGPDPRRRGPALRRRADSDDAGPGSAQARTWTKSLDVR</sequence>
<feature type="region of interest" description="Disordered" evidence="1">
    <location>
        <begin position="156"/>
        <end position="308"/>
    </location>
</feature>
<keyword evidence="3" id="KW-1185">Reference proteome</keyword>
<dbReference type="HOGENOM" id="CLU_902161_0_0_5"/>
<evidence type="ECO:0000313" key="3">
    <source>
        <dbReference type="Proteomes" id="UP000002696"/>
    </source>
</evidence>
<accession>D9QNI5</accession>
<protein>
    <submittedName>
        <fullName evidence="2">Uncharacterized protein</fullName>
    </submittedName>
</protein>
<dbReference type="InParanoid" id="D9QNI5"/>
<feature type="compositionally biased region" description="Low complexity" evidence="1">
    <location>
        <begin position="190"/>
        <end position="201"/>
    </location>
</feature>
<dbReference type="EMBL" id="CP002102">
    <property type="protein sequence ID" value="ADL02220.1"/>
    <property type="molecule type" value="Genomic_DNA"/>
</dbReference>
<organism evidence="2 3">
    <name type="scientific">Brevundimonas subvibrioides (strain ATCC 15264 / DSM 4735 / LMG 14903 / NBRC 16000 / CB 81)</name>
    <name type="common">Caulobacter subvibrioides</name>
    <dbReference type="NCBI Taxonomy" id="633149"/>
    <lineage>
        <taxon>Bacteria</taxon>
        <taxon>Pseudomonadati</taxon>
        <taxon>Pseudomonadota</taxon>
        <taxon>Alphaproteobacteria</taxon>
        <taxon>Caulobacterales</taxon>
        <taxon>Caulobacteraceae</taxon>
        <taxon>Brevundimonas</taxon>
    </lineage>
</organism>
<evidence type="ECO:0000313" key="2">
    <source>
        <dbReference type="EMBL" id="ADL02220.1"/>
    </source>
</evidence>
<gene>
    <name evidence="2" type="ordered locus">Bresu_2913</name>
</gene>
<feature type="compositionally biased region" description="Polar residues" evidence="1">
    <location>
        <begin position="297"/>
        <end position="308"/>
    </location>
</feature>
<dbReference type="Proteomes" id="UP000002696">
    <property type="component" value="Chromosome"/>
</dbReference>
<evidence type="ECO:0000256" key="1">
    <source>
        <dbReference type="SAM" id="MobiDB-lite"/>
    </source>
</evidence>
<dbReference type="AlphaFoldDB" id="D9QNI5"/>
<name>D9QNI5_BRESC</name>
<proteinExistence type="predicted"/>